<keyword evidence="6" id="KW-0238">DNA-binding</keyword>
<accession>A0A9W4NHG0</accession>
<dbReference type="AlphaFoldDB" id="A0A9W4NHG0"/>
<evidence type="ECO:0000313" key="12">
    <source>
        <dbReference type="Proteomes" id="UP001152646"/>
    </source>
</evidence>
<evidence type="ECO:0000256" key="2">
    <source>
        <dbReference type="ARBA" id="ARBA00007053"/>
    </source>
</evidence>
<keyword evidence="8" id="KW-0234">DNA repair</keyword>
<evidence type="ECO:0000256" key="9">
    <source>
        <dbReference type="ARBA" id="ARBA00023271"/>
    </source>
</evidence>
<dbReference type="GO" id="GO:0003697">
    <property type="term" value="F:single-stranded DNA binding"/>
    <property type="evidence" value="ECO:0007669"/>
    <property type="project" value="InterPro"/>
</dbReference>
<name>A0A9W4NHG0_9EURO</name>
<evidence type="ECO:0000256" key="10">
    <source>
        <dbReference type="SAM" id="MobiDB-lite"/>
    </source>
</evidence>
<organism evidence="11 12">
    <name type="scientific">Penicillium salamii</name>
    <dbReference type="NCBI Taxonomy" id="1612424"/>
    <lineage>
        <taxon>Eukaryota</taxon>
        <taxon>Fungi</taxon>
        <taxon>Dikarya</taxon>
        <taxon>Ascomycota</taxon>
        <taxon>Pezizomycotina</taxon>
        <taxon>Eurotiomycetes</taxon>
        <taxon>Eurotiomycetidae</taxon>
        <taxon>Eurotiales</taxon>
        <taxon>Aspergillaceae</taxon>
        <taxon>Penicillium</taxon>
    </lineage>
</organism>
<evidence type="ECO:0000256" key="1">
    <source>
        <dbReference type="ARBA" id="ARBA00004436"/>
    </source>
</evidence>
<evidence type="ECO:0000256" key="8">
    <source>
        <dbReference type="ARBA" id="ARBA00023204"/>
    </source>
</evidence>
<evidence type="ECO:0000256" key="3">
    <source>
        <dbReference type="ARBA" id="ARBA00013628"/>
    </source>
</evidence>
<dbReference type="Pfam" id="PF06420">
    <property type="entry name" value="Mgm101p"/>
    <property type="match status" value="1"/>
</dbReference>
<dbReference type="GO" id="GO:0036297">
    <property type="term" value="P:interstrand cross-link repair"/>
    <property type="evidence" value="ECO:0007669"/>
    <property type="project" value="TreeGrafter"/>
</dbReference>
<feature type="compositionally biased region" description="Low complexity" evidence="10">
    <location>
        <begin position="123"/>
        <end position="134"/>
    </location>
</feature>
<evidence type="ECO:0000256" key="7">
    <source>
        <dbReference type="ARBA" id="ARBA00023128"/>
    </source>
</evidence>
<gene>
    <name evidence="11" type="ORF">PSALAMII_LOCUS5565</name>
</gene>
<dbReference type="PANTHER" id="PTHR31404">
    <property type="entry name" value="MITOCHONDRIAL GENOME MAINTENANCE PROTEIN MGM101"/>
    <property type="match status" value="1"/>
</dbReference>
<keyword evidence="7" id="KW-0496">Mitochondrion</keyword>
<dbReference type="GO" id="GO:0000725">
    <property type="term" value="P:recombinational repair"/>
    <property type="evidence" value="ECO:0007669"/>
    <property type="project" value="TreeGrafter"/>
</dbReference>
<evidence type="ECO:0000256" key="6">
    <source>
        <dbReference type="ARBA" id="ARBA00023125"/>
    </source>
</evidence>
<evidence type="ECO:0000313" key="11">
    <source>
        <dbReference type="EMBL" id="CAG8376782.1"/>
    </source>
</evidence>
<proteinExistence type="inferred from homology"/>
<dbReference type="PANTHER" id="PTHR31404:SF0">
    <property type="entry name" value="MITOCHONDRIAL GENOME MAINTENANCE PROTEIN MGM101"/>
    <property type="match status" value="1"/>
</dbReference>
<comment type="similarity">
    <text evidence="2">Belongs to the MGM101 family.</text>
</comment>
<keyword evidence="5" id="KW-0809">Transit peptide</keyword>
<reference evidence="11" key="1">
    <citation type="submission" date="2021-07" db="EMBL/GenBank/DDBJ databases">
        <authorList>
            <person name="Branca A.L. A."/>
        </authorList>
    </citation>
    <scope>NUCLEOTIDE SEQUENCE</scope>
</reference>
<keyword evidence="4" id="KW-0227">DNA damage</keyword>
<keyword evidence="9" id="KW-1135">Mitochondrion nucleoid</keyword>
<sequence length="342" mass="38455">MSNNLEKPTPVPDEDDEPDDWDKRIFSTGCHAEQDKMNDCYFAKKDWPSTPLHIMAASLRIRPWRAIETLQNAKQAPCAPRAVSQRINQLYSPMTKRTIAYSQNRNNQTSTKPSPSPSPSAPKPSSANPSTPASRVSSPTPDRATTENISKSGLSDKPLELESPAEERIDWTRSFHGLSAAPFPKEAADILLAETDPMEVEIKPDGILYLPEIKYRRILNRAFGPGGWGLVPRSESIVTPKTVTREYALVCNGRLVSVARGEQDYFSPDGIPTATEGCRSNALVRCCKDLGIASELWDPRWIRNYKAKYTREVFVEHVVNKRKSKIWTRKDDPVGYPWKESK</sequence>
<dbReference type="GO" id="GO:0000262">
    <property type="term" value="C:mitochondrial chromosome"/>
    <property type="evidence" value="ECO:0007669"/>
    <property type="project" value="InterPro"/>
</dbReference>
<dbReference type="Proteomes" id="UP001152646">
    <property type="component" value="Unassembled WGS sequence"/>
</dbReference>
<comment type="caution">
    <text evidence="11">The sequence shown here is derived from an EMBL/GenBank/DDBJ whole genome shotgun (WGS) entry which is preliminary data.</text>
</comment>
<evidence type="ECO:0000256" key="5">
    <source>
        <dbReference type="ARBA" id="ARBA00022946"/>
    </source>
</evidence>
<dbReference type="EMBL" id="CAJVPA010000184">
    <property type="protein sequence ID" value="CAG8376782.1"/>
    <property type="molecule type" value="Genomic_DNA"/>
</dbReference>
<protein>
    <recommendedName>
        <fullName evidence="3">Mitochondrial genome maintenance protein MGM101</fullName>
    </recommendedName>
</protein>
<dbReference type="OrthoDB" id="17164at2759"/>
<feature type="region of interest" description="Disordered" evidence="10">
    <location>
        <begin position="102"/>
        <end position="162"/>
    </location>
</feature>
<comment type="subcellular location">
    <subcellularLocation>
        <location evidence="1">Mitochondrion matrix</location>
        <location evidence="1">Mitochondrion nucleoid</location>
    </subcellularLocation>
</comment>
<feature type="region of interest" description="Disordered" evidence="10">
    <location>
        <begin position="1"/>
        <end position="24"/>
    </location>
</feature>
<dbReference type="InterPro" id="IPR009446">
    <property type="entry name" value="Mgm101"/>
</dbReference>
<evidence type="ECO:0000256" key="4">
    <source>
        <dbReference type="ARBA" id="ARBA00022763"/>
    </source>
</evidence>